<reference evidence="1 2" key="1">
    <citation type="submission" date="2017-11" db="EMBL/GenBank/DDBJ databases">
        <title>Genomic Encyclopedia of Archaeal and Bacterial Type Strains, Phase II (KMG-II): From Individual Species to Whole Genera.</title>
        <authorList>
            <person name="Goeker M."/>
        </authorList>
    </citation>
    <scope>NUCLEOTIDE SEQUENCE [LARGE SCALE GENOMIC DNA]</scope>
    <source>
        <strain evidence="1 2">DSM 27617</strain>
    </source>
</reference>
<dbReference type="RefSeq" id="WP_100377239.1">
    <property type="nucleotide sequence ID" value="NZ_PGFD01000002.1"/>
</dbReference>
<evidence type="ECO:0000313" key="1">
    <source>
        <dbReference type="EMBL" id="PJJ64213.1"/>
    </source>
</evidence>
<gene>
    <name evidence="1" type="ORF">CLV73_2571</name>
</gene>
<name>A0A2M9C1E5_9FLAO</name>
<dbReference type="OrthoDB" id="9841981at2"/>
<evidence type="ECO:0008006" key="3">
    <source>
        <dbReference type="Google" id="ProtNLM"/>
    </source>
</evidence>
<sequence length="129" mass="14787">MKNIIMILFLGLLVSCDPGYTIYIRNKSQNNLYVETDRAIENRLVSKRGPICDSIISKKVGSSNLKELYKVNKNQNILLFSYLGAPNSDYFPYKSVKIIKNSDTIKIDKNNLIQKITKGKNSNYYINID</sequence>
<dbReference type="EMBL" id="PGFD01000002">
    <property type="protein sequence ID" value="PJJ64213.1"/>
    <property type="molecule type" value="Genomic_DNA"/>
</dbReference>
<dbReference type="AlphaFoldDB" id="A0A2M9C1E5"/>
<protein>
    <recommendedName>
        <fullName evidence="3">Lipoprotein</fullName>
    </recommendedName>
</protein>
<organism evidence="1 2">
    <name type="scientific">Chryseobacterium geocarposphaerae</name>
    <dbReference type="NCBI Taxonomy" id="1416776"/>
    <lineage>
        <taxon>Bacteria</taxon>
        <taxon>Pseudomonadati</taxon>
        <taxon>Bacteroidota</taxon>
        <taxon>Flavobacteriia</taxon>
        <taxon>Flavobacteriales</taxon>
        <taxon>Weeksellaceae</taxon>
        <taxon>Chryseobacterium group</taxon>
        <taxon>Chryseobacterium</taxon>
    </lineage>
</organism>
<comment type="caution">
    <text evidence="1">The sequence shown here is derived from an EMBL/GenBank/DDBJ whole genome shotgun (WGS) entry which is preliminary data.</text>
</comment>
<dbReference type="Proteomes" id="UP000228740">
    <property type="component" value="Unassembled WGS sequence"/>
</dbReference>
<keyword evidence="2" id="KW-1185">Reference proteome</keyword>
<dbReference type="PROSITE" id="PS51257">
    <property type="entry name" value="PROKAR_LIPOPROTEIN"/>
    <property type="match status" value="1"/>
</dbReference>
<evidence type="ECO:0000313" key="2">
    <source>
        <dbReference type="Proteomes" id="UP000228740"/>
    </source>
</evidence>
<proteinExistence type="predicted"/>
<accession>A0A2M9C1E5</accession>